<organism evidence="1 2">
    <name type="scientific">Cervus elaphus hippelaphus</name>
    <name type="common">European red deer</name>
    <dbReference type="NCBI Taxonomy" id="46360"/>
    <lineage>
        <taxon>Eukaryota</taxon>
        <taxon>Metazoa</taxon>
        <taxon>Chordata</taxon>
        <taxon>Craniata</taxon>
        <taxon>Vertebrata</taxon>
        <taxon>Euteleostomi</taxon>
        <taxon>Mammalia</taxon>
        <taxon>Eutheria</taxon>
        <taxon>Laurasiatheria</taxon>
        <taxon>Artiodactyla</taxon>
        <taxon>Ruminantia</taxon>
        <taxon>Pecora</taxon>
        <taxon>Cervidae</taxon>
        <taxon>Cervinae</taxon>
        <taxon>Cervus</taxon>
    </lineage>
</organism>
<comment type="caution">
    <text evidence="1">The sequence shown here is derived from an EMBL/GenBank/DDBJ whole genome shotgun (WGS) entry which is preliminary data.</text>
</comment>
<protein>
    <submittedName>
        <fullName evidence="1">Uncharacterized protein</fullName>
    </submittedName>
</protein>
<proteinExistence type="predicted"/>
<gene>
    <name evidence="1" type="ORF">Celaphus_00003596</name>
</gene>
<reference evidence="1 2" key="1">
    <citation type="journal article" date="2018" name="Mol. Genet. Genomics">
        <title>The red deer Cervus elaphus genome CerEla1.0: sequencing, annotating, genes, and chromosomes.</title>
        <authorList>
            <person name="Bana N.A."/>
            <person name="Nyiri A."/>
            <person name="Nagy J."/>
            <person name="Frank K."/>
            <person name="Nagy T."/>
            <person name="Steger V."/>
            <person name="Schiller M."/>
            <person name="Lakatos P."/>
            <person name="Sugar L."/>
            <person name="Horn P."/>
            <person name="Barta E."/>
            <person name="Orosz L."/>
        </authorList>
    </citation>
    <scope>NUCLEOTIDE SEQUENCE [LARGE SCALE GENOMIC DNA]</scope>
    <source>
        <strain evidence="1">Hungarian</strain>
    </source>
</reference>
<keyword evidence="2" id="KW-1185">Reference proteome</keyword>
<name>A0A212D1C6_CEREH</name>
<dbReference type="Proteomes" id="UP000242450">
    <property type="component" value="Chromosome 9"/>
</dbReference>
<evidence type="ECO:0000313" key="2">
    <source>
        <dbReference type="Proteomes" id="UP000242450"/>
    </source>
</evidence>
<sequence length="52" mass="5982">MQLPICLFWKNVLIPGPVELLSLVEIFFLNLLSCIKAVLHLSLLDKLKTQYL</sequence>
<dbReference type="AlphaFoldDB" id="A0A212D1C6"/>
<evidence type="ECO:0000313" key="1">
    <source>
        <dbReference type="EMBL" id="OWK12067.1"/>
    </source>
</evidence>
<accession>A0A212D1C6</accession>
<dbReference type="EMBL" id="MKHE01000009">
    <property type="protein sequence ID" value="OWK12067.1"/>
    <property type="molecule type" value="Genomic_DNA"/>
</dbReference>